<sequence length="94" mass="10434">MKISDSLYGLDYGFADNLSAKTVFLNCALSLINGGNRDEVLKSFFSIIVEESGCVEDFEILDILADKLVAEHVLTENELIVFLKMQIMVGGHDF</sequence>
<name>A0ABT7QAB1_9GAMM</name>
<dbReference type="RefSeq" id="WP_042869801.1">
    <property type="nucleotide sequence ID" value="NZ_CDBL01000055.1"/>
</dbReference>
<organism evidence="1 2">
    <name type="scientific">Aeromonas piscicola</name>
    <dbReference type="NCBI Taxonomy" id="600645"/>
    <lineage>
        <taxon>Bacteria</taxon>
        <taxon>Pseudomonadati</taxon>
        <taxon>Pseudomonadota</taxon>
        <taxon>Gammaproteobacteria</taxon>
        <taxon>Aeromonadales</taxon>
        <taxon>Aeromonadaceae</taxon>
        <taxon>Aeromonas</taxon>
    </lineage>
</organism>
<dbReference type="EMBL" id="JAOPLU010000002">
    <property type="protein sequence ID" value="MDM5130881.1"/>
    <property type="molecule type" value="Genomic_DNA"/>
</dbReference>
<accession>A0ABT7QAB1</accession>
<evidence type="ECO:0008006" key="3">
    <source>
        <dbReference type="Google" id="ProtNLM"/>
    </source>
</evidence>
<dbReference type="Proteomes" id="UP001168109">
    <property type="component" value="Unassembled WGS sequence"/>
</dbReference>
<evidence type="ECO:0000313" key="2">
    <source>
        <dbReference type="Proteomes" id="UP001168109"/>
    </source>
</evidence>
<evidence type="ECO:0000313" key="1">
    <source>
        <dbReference type="EMBL" id="MDM5130881.1"/>
    </source>
</evidence>
<protein>
    <recommendedName>
        <fullName evidence="3">CdiI immunity protein domain-containing protein</fullName>
    </recommendedName>
</protein>
<keyword evidence="2" id="KW-1185">Reference proteome</keyword>
<proteinExistence type="predicted"/>
<gene>
    <name evidence="1" type="ORF">OB962_07680</name>
</gene>
<reference evidence="1" key="1">
    <citation type="submission" date="2024-05" db="EMBL/GenBank/DDBJ databases">
        <title>WGS of Aeromonas isolates.</title>
        <authorList>
            <person name="Lee H."/>
        </authorList>
    </citation>
    <scope>NUCLEOTIDE SEQUENCE</scope>
    <source>
        <strain evidence="1">LP308</strain>
    </source>
</reference>
<comment type="caution">
    <text evidence="1">The sequence shown here is derived from an EMBL/GenBank/DDBJ whole genome shotgun (WGS) entry which is preliminary data.</text>
</comment>